<dbReference type="RefSeq" id="XP_024322096.1">
    <property type="nucleotide sequence ID" value="XM_024470539.1"/>
</dbReference>
<dbReference type="SUPFAM" id="SSF56784">
    <property type="entry name" value="HAD-like"/>
    <property type="match status" value="1"/>
</dbReference>
<dbReference type="OrthoDB" id="10255128at2759"/>
<proteinExistence type="predicted"/>
<dbReference type="GeneID" id="36290009"/>
<organism evidence="1">
    <name type="scientific">Pseudogymnoascus destructans</name>
    <dbReference type="NCBI Taxonomy" id="655981"/>
    <lineage>
        <taxon>Eukaryota</taxon>
        <taxon>Fungi</taxon>
        <taxon>Dikarya</taxon>
        <taxon>Ascomycota</taxon>
        <taxon>Pezizomycotina</taxon>
        <taxon>Leotiomycetes</taxon>
        <taxon>Thelebolales</taxon>
        <taxon>Thelebolaceae</taxon>
        <taxon>Pseudogymnoascus</taxon>
    </lineage>
</organism>
<dbReference type="InterPro" id="IPR023214">
    <property type="entry name" value="HAD_sf"/>
</dbReference>
<reference evidence="1" key="1">
    <citation type="submission" date="2016-03" db="EMBL/GenBank/DDBJ databases">
        <title>Updated assembly of Pseudogymnoascus destructans, the fungus causing white-nose syndrome of bats.</title>
        <authorList>
            <person name="Palmer J.M."/>
            <person name="Drees K.P."/>
            <person name="Foster J.T."/>
            <person name="Lindner D.L."/>
        </authorList>
    </citation>
    <scope>NUCLEOTIDE SEQUENCE [LARGE SCALE GENOMIC DNA]</scope>
    <source>
        <strain evidence="1">20631-21</strain>
    </source>
</reference>
<protein>
    <recommendedName>
        <fullName evidence="2">Haloacid dehalogenase-like hydrolase</fullName>
    </recommendedName>
</protein>
<accession>A0A177A3G4</accession>
<evidence type="ECO:0008006" key="2">
    <source>
        <dbReference type="Google" id="ProtNLM"/>
    </source>
</evidence>
<dbReference type="eggNOG" id="ENOG502S7B4">
    <property type="taxonomic scope" value="Eukaryota"/>
</dbReference>
<dbReference type="VEuPathDB" id="FungiDB:GMDG_05280"/>
<dbReference type="PANTHER" id="PTHR28181:SF1">
    <property type="entry name" value="COLD TOLERANCE PROTEIN 1"/>
    <property type="match status" value="1"/>
</dbReference>
<name>A0A177A3G4_9PEZI</name>
<dbReference type="PANTHER" id="PTHR28181">
    <property type="entry name" value="UPF0655 PROTEIN YCR015C"/>
    <property type="match status" value="1"/>
</dbReference>
<evidence type="ECO:0000313" key="1">
    <source>
        <dbReference type="EMBL" id="OAF56805.2"/>
    </source>
</evidence>
<dbReference type="Gene3D" id="3.40.50.1000">
    <property type="entry name" value="HAD superfamily/HAD-like"/>
    <property type="match status" value="1"/>
</dbReference>
<dbReference type="AlphaFoldDB" id="A0A177A3G4"/>
<dbReference type="InterPro" id="IPR050849">
    <property type="entry name" value="HAD-like_hydrolase_phosphatase"/>
</dbReference>
<dbReference type="Proteomes" id="UP000077154">
    <property type="component" value="Unassembled WGS sequence"/>
</dbReference>
<dbReference type="InterPro" id="IPR036412">
    <property type="entry name" value="HAD-like_sf"/>
</dbReference>
<sequence length="394" mass="43317">MILSRRLYLGMFAPAFCPRAAVPALSQPFTTYHDSSPIMPHHRLHHRSFQIVLDFDGTITTKDTIEALAQSAVALQYPSLSPSQFSQTPPAEIWSNCKSQYLADLSAHYEKENQEPSDGGVVTGPGGLEKEQRSLDALKDVEWASVKRVGESGIFEGLSKESLREKGRAATAGDPQDGNDGAVVVREGFPEFVTWMGQIEAQWGIVSVNWSRAWVRGVLDAALGEEGWVSSQIDLCNLTTNDINHSTGMIEGWRLDRLSAKRTHLLTTADKLLAQDKMMLYCFDIGFSSPEPLTVYIGDSPTDLSPLLNADIGIIMNSTSSTPGSLNGLIDRCGYRVLPVSEYKELYRKGENEKVGILLSVNNFTEIIDSGMLQDEEWDPTAAKKAWKKAGSEG</sequence>
<dbReference type="EMBL" id="KV441402">
    <property type="protein sequence ID" value="OAF56805.2"/>
    <property type="molecule type" value="Genomic_DNA"/>
</dbReference>
<gene>
    <name evidence="1" type="ORF">VC83_06959</name>
</gene>